<reference evidence="11" key="1">
    <citation type="submission" date="2016-10" db="EMBL/GenBank/DDBJ databases">
        <authorList>
            <person name="Varghese N."/>
            <person name="Submissions S."/>
        </authorList>
    </citation>
    <scope>NUCLEOTIDE SEQUENCE [LARGE SCALE GENOMIC DNA]</scope>
    <source>
        <strain evidence="11">DSM 20632</strain>
    </source>
</reference>
<keyword evidence="7" id="KW-0443">Lipid metabolism</keyword>
<dbReference type="InterPro" id="IPR050187">
    <property type="entry name" value="Lipid_Phosphate_FormReg"/>
</dbReference>
<dbReference type="OrthoDB" id="142078at2"/>
<evidence type="ECO:0000256" key="3">
    <source>
        <dbReference type="ARBA" id="ARBA00022679"/>
    </source>
</evidence>
<dbReference type="GO" id="GO:0008654">
    <property type="term" value="P:phospholipid biosynthetic process"/>
    <property type="evidence" value="ECO:0007669"/>
    <property type="project" value="UniProtKB-KW"/>
</dbReference>
<keyword evidence="7" id="KW-0444">Lipid biosynthesis</keyword>
<evidence type="ECO:0000256" key="7">
    <source>
        <dbReference type="ARBA" id="ARBA00023209"/>
    </source>
</evidence>
<keyword evidence="7" id="KW-0594">Phospholipid biosynthesis</keyword>
<dbReference type="SMART" id="SM00046">
    <property type="entry name" value="DAGKc"/>
    <property type="match status" value="1"/>
</dbReference>
<keyword evidence="3" id="KW-0808">Transferase</keyword>
<dbReference type="Pfam" id="PF19279">
    <property type="entry name" value="YegS_C"/>
    <property type="match status" value="1"/>
</dbReference>
<evidence type="ECO:0000256" key="2">
    <source>
        <dbReference type="ARBA" id="ARBA00005983"/>
    </source>
</evidence>
<evidence type="ECO:0000256" key="6">
    <source>
        <dbReference type="ARBA" id="ARBA00022840"/>
    </source>
</evidence>
<protein>
    <submittedName>
        <fullName evidence="10">Diacylglycerol kinase family enzyme</fullName>
    </submittedName>
</protein>
<evidence type="ECO:0000256" key="4">
    <source>
        <dbReference type="ARBA" id="ARBA00022741"/>
    </source>
</evidence>
<dbReference type="Proteomes" id="UP000199350">
    <property type="component" value="Chromosome I"/>
</dbReference>
<dbReference type="PROSITE" id="PS50146">
    <property type="entry name" value="DAGK"/>
    <property type="match status" value="1"/>
</dbReference>
<keyword evidence="11" id="KW-1185">Reference proteome</keyword>
<dbReference type="Gene3D" id="3.40.50.10330">
    <property type="entry name" value="Probable inorganic polyphosphate/atp-NAD kinase, domain 1"/>
    <property type="match status" value="1"/>
</dbReference>
<dbReference type="PANTHER" id="PTHR12358">
    <property type="entry name" value="SPHINGOSINE KINASE"/>
    <property type="match status" value="1"/>
</dbReference>
<evidence type="ECO:0000256" key="1">
    <source>
        <dbReference type="ARBA" id="ARBA00001946"/>
    </source>
</evidence>
<keyword evidence="4" id="KW-0547">Nucleotide-binding</keyword>
<sequence length="324" mass="34425">MGEHQRDHRREVVVVFNPAKVDEGQLRALVRANAPADARVEWVETTPEDSGYAQATAAAQAGAHLVLAAGGDGTVRLVASALTGTGVALGVIPAGTGNLLARNMNMSLGMADSVKRAFHGADTTIDVCEARLHREDGSTDVMRFTVMAGVGADAHMVEHTNEGLKKRIGPAAYVPGVFRALSGGNNVKATFTFDGERVARKRLHTLIIGNCGDVYSNVPLLPNAVPDDGALDLVVIAPRGVIGWLRIAGDILANTVVRLWNRDPRNVDNQMMVPRPPNALTYEKGKHVTVEFASPEVFEVDGDPAGLVRAAEVEIKPAALVLRT</sequence>
<feature type="domain" description="DAGKc" evidence="9">
    <location>
        <begin position="7"/>
        <end position="134"/>
    </location>
</feature>
<evidence type="ECO:0000256" key="5">
    <source>
        <dbReference type="ARBA" id="ARBA00022777"/>
    </source>
</evidence>
<evidence type="ECO:0000259" key="9">
    <source>
        <dbReference type="PROSITE" id="PS50146"/>
    </source>
</evidence>
<dbReference type="PANTHER" id="PTHR12358:SF54">
    <property type="entry name" value="SPHINGOSINE KINASE RELATED PROTEIN"/>
    <property type="match status" value="1"/>
</dbReference>
<dbReference type="Pfam" id="PF00781">
    <property type="entry name" value="DAGK_cat"/>
    <property type="match status" value="1"/>
</dbReference>
<dbReference type="GO" id="GO:0005524">
    <property type="term" value="F:ATP binding"/>
    <property type="evidence" value="ECO:0007669"/>
    <property type="project" value="UniProtKB-KW"/>
</dbReference>
<accession>A0A1G9M8I3</accession>
<keyword evidence="8" id="KW-1208">Phospholipid metabolism</keyword>
<keyword evidence="6" id="KW-0067">ATP-binding</keyword>
<dbReference type="AlphaFoldDB" id="A0A1G9M8I3"/>
<evidence type="ECO:0000313" key="11">
    <source>
        <dbReference type="Proteomes" id="UP000199350"/>
    </source>
</evidence>
<dbReference type="InterPro" id="IPR016064">
    <property type="entry name" value="NAD/diacylglycerol_kinase_sf"/>
</dbReference>
<keyword evidence="5 10" id="KW-0418">Kinase</keyword>
<gene>
    <name evidence="10" type="ORF">SAMN04488535_0499</name>
</gene>
<evidence type="ECO:0000256" key="8">
    <source>
        <dbReference type="ARBA" id="ARBA00023264"/>
    </source>
</evidence>
<dbReference type="InterPro" id="IPR045540">
    <property type="entry name" value="YegS/DAGK_C"/>
</dbReference>
<comment type="cofactor">
    <cofactor evidence="1">
        <name>Mg(2+)</name>
        <dbReference type="ChEBI" id="CHEBI:18420"/>
    </cofactor>
</comment>
<dbReference type="InterPro" id="IPR017438">
    <property type="entry name" value="ATP-NAD_kinase_N"/>
</dbReference>
<dbReference type="GO" id="GO:0016301">
    <property type="term" value="F:kinase activity"/>
    <property type="evidence" value="ECO:0007669"/>
    <property type="project" value="UniProtKB-KW"/>
</dbReference>
<dbReference type="EMBL" id="LT629700">
    <property type="protein sequence ID" value="SDL70612.1"/>
    <property type="molecule type" value="Genomic_DNA"/>
</dbReference>
<comment type="similarity">
    <text evidence="2">Belongs to the diacylglycerol/lipid kinase family.</text>
</comment>
<dbReference type="Gene3D" id="2.60.200.40">
    <property type="match status" value="1"/>
</dbReference>
<organism evidence="10 11">
    <name type="scientific">Corynebacterium mycetoides</name>
    <dbReference type="NCBI Taxonomy" id="38302"/>
    <lineage>
        <taxon>Bacteria</taxon>
        <taxon>Bacillati</taxon>
        <taxon>Actinomycetota</taxon>
        <taxon>Actinomycetes</taxon>
        <taxon>Mycobacteriales</taxon>
        <taxon>Corynebacteriaceae</taxon>
        <taxon>Corynebacterium</taxon>
    </lineage>
</organism>
<evidence type="ECO:0000313" key="10">
    <source>
        <dbReference type="EMBL" id="SDL70612.1"/>
    </source>
</evidence>
<dbReference type="RefSeq" id="WP_157672430.1">
    <property type="nucleotide sequence ID" value="NZ_LT629700.1"/>
</dbReference>
<name>A0A1G9M8I3_9CORY</name>
<dbReference type="STRING" id="38302.SAMN04488535_0499"/>
<dbReference type="InterPro" id="IPR001206">
    <property type="entry name" value="Diacylglycerol_kinase_cat_dom"/>
</dbReference>
<proteinExistence type="inferred from homology"/>
<dbReference type="SUPFAM" id="SSF111331">
    <property type="entry name" value="NAD kinase/diacylglycerol kinase-like"/>
    <property type="match status" value="1"/>
</dbReference>